<evidence type="ECO:0000313" key="7">
    <source>
        <dbReference type="EMBL" id="GLQ57836.1"/>
    </source>
</evidence>
<keyword evidence="8" id="KW-1185">Reference proteome</keyword>
<comment type="subcellular location">
    <subcellularLocation>
        <location evidence="1">Membrane</location>
        <topology evidence="1">Multi-pass membrane protein</topology>
    </subcellularLocation>
</comment>
<comment type="caution">
    <text evidence="7">The sequence shown here is derived from an EMBL/GenBank/DDBJ whole genome shotgun (WGS) entry which is preliminary data.</text>
</comment>
<protein>
    <submittedName>
        <fullName evidence="7">AI-2E family transporter</fullName>
    </submittedName>
</protein>
<feature type="transmembrane region" description="Helical" evidence="6">
    <location>
        <begin position="273"/>
        <end position="290"/>
    </location>
</feature>
<dbReference type="EMBL" id="BSNS01000024">
    <property type="protein sequence ID" value="GLQ57836.1"/>
    <property type="molecule type" value="Genomic_DNA"/>
</dbReference>
<evidence type="ECO:0000256" key="3">
    <source>
        <dbReference type="ARBA" id="ARBA00022692"/>
    </source>
</evidence>
<dbReference type="InterPro" id="IPR002549">
    <property type="entry name" value="AI-2E-like"/>
</dbReference>
<accession>A0ABQ5WDG2</accession>
<keyword evidence="3 6" id="KW-0812">Transmembrane</keyword>
<evidence type="ECO:0000256" key="6">
    <source>
        <dbReference type="SAM" id="Phobius"/>
    </source>
</evidence>
<feature type="transmembrane region" description="Helical" evidence="6">
    <location>
        <begin position="310"/>
        <end position="340"/>
    </location>
</feature>
<keyword evidence="4 6" id="KW-1133">Transmembrane helix</keyword>
<feature type="transmembrane region" description="Helical" evidence="6">
    <location>
        <begin position="212"/>
        <end position="233"/>
    </location>
</feature>
<evidence type="ECO:0000256" key="5">
    <source>
        <dbReference type="ARBA" id="ARBA00023136"/>
    </source>
</evidence>
<evidence type="ECO:0000256" key="1">
    <source>
        <dbReference type="ARBA" id="ARBA00004141"/>
    </source>
</evidence>
<evidence type="ECO:0000313" key="8">
    <source>
        <dbReference type="Proteomes" id="UP001156691"/>
    </source>
</evidence>
<dbReference type="Proteomes" id="UP001156691">
    <property type="component" value="Unassembled WGS sequence"/>
</dbReference>
<evidence type="ECO:0000256" key="2">
    <source>
        <dbReference type="ARBA" id="ARBA00009773"/>
    </source>
</evidence>
<sequence>MSPPTAQGASFVAMLVIVTAAFVWLMLPFYGAVLWAVILAILFNPLQRRLVQRMGGRRNLAAAISTFACICIVVIPGSMVLAALAREANSLYNRVSDPEFDAVSIFEGIYAAMPSFLVEALSVFSLSEFHEIQSRLTAFLGEAAQTIATSALTIGQSTAQLIISLGVMLYVLFFMFRDGSRLAIVIRKASPLSDYQTEHVLRKFTTVVQYTVRGNVIIAVIQGVIGGVTFWLLGIEAAILWGVLMAVLSLLPAVGAFLVWAPAAAYLFLSGQLLQGGVLLAVGVLILSTIDNLLRPPLVGQGTKLPDYMVLVSTLGGLSLFGINGFVIGPLIAALFVAFWSLYTDEHSDSVDGRLMVDSSVDQVASARASTRKSSRSGKTRRIRK</sequence>
<reference evidence="8" key="1">
    <citation type="journal article" date="2019" name="Int. J. Syst. Evol. Microbiol.">
        <title>The Global Catalogue of Microorganisms (GCM) 10K type strain sequencing project: providing services to taxonomists for standard genome sequencing and annotation.</title>
        <authorList>
            <consortium name="The Broad Institute Genomics Platform"/>
            <consortium name="The Broad Institute Genome Sequencing Center for Infectious Disease"/>
            <person name="Wu L."/>
            <person name="Ma J."/>
        </authorList>
    </citation>
    <scope>NUCLEOTIDE SEQUENCE [LARGE SCALE GENOMIC DNA]</scope>
    <source>
        <strain evidence="8">NBRC 112416</strain>
    </source>
</reference>
<feature type="transmembrane region" description="Helical" evidence="6">
    <location>
        <begin position="64"/>
        <end position="85"/>
    </location>
</feature>
<dbReference type="PANTHER" id="PTHR21716">
    <property type="entry name" value="TRANSMEMBRANE PROTEIN"/>
    <property type="match status" value="1"/>
</dbReference>
<evidence type="ECO:0000256" key="4">
    <source>
        <dbReference type="ARBA" id="ARBA00022989"/>
    </source>
</evidence>
<keyword evidence="5 6" id="KW-0472">Membrane</keyword>
<dbReference type="RefSeq" id="WP_284343206.1">
    <property type="nucleotide sequence ID" value="NZ_BSNS01000024.1"/>
</dbReference>
<name>A0ABQ5WDG2_9HYPH</name>
<organism evidence="7 8">
    <name type="scientific">Devosia nitrariae</name>
    <dbReference type="NCBI Taxonomy" id="2071872"/>
    <lineage>
        <taxon>Bacteria</taxon>
        <taxon>Pseudomonadati</taxon>
        <taxon>Pseudomonadota</taxon>
        <taxon>Alphaproteobacteria</taxon>
        <taxon>Hyphomicrobiales</taxon>
        <taxon>Devosiaceae</taxon>
        <taxon>Devosia</taxon>
    </lineage>
</organism>
<dbReference type="Pfam" id="PF01594">
    <property type="entry name" value="AI-2E_transport"/>
    <property type="match status" value="1"/>
</dbReference>
<feature type="transmembrane region" description="Helical" evidence="6">
    <location>
        <begin position="12"/>
        <end position="43"/>
    </location>
</feature>
<comment type="similarity">
    <text evidence="2">Belongs to the autoinducer-2 exporter (AI-2E) (TC 2.A.86) family.</text>
</comment>
<dbReference type="PANTHER" id="PTHR21716:SF4">
    <property type="entry name" value="TRANSMEMBRANE PROTEIN 245"/>
    <property type="match status" value="1"/>
</dbReference>
<gene>
    <name evidence="7" type="ORF">GCM10010862_50950</name>
</gene>
<feature type="transmembrane region" description="Helical" evidence="6">
    <location>
        <begin position="161"/>
        <end position="177"/>
    </location>
</feature>
<proteinExistence type="inferred from homology"/>
<feature type="transmembrane region" description="Helical" evidence="6">
    <location>
        <begin position="239"/>
        <end position="261"/>
    </location>
</feature>